<evidence type="ECO:0000313" key="2">
    <source>
        <dbReference type="Proteomes" id="UP000008148"/>
    </source>
</evidence>
<dbReference type="AlphaFoldDB" id="A8ANA1"/>
<gene>
    <name evidence="1" type="ordered locus">CKO_03887</name>
</gene>
<dbReference type="Proteomes" id="UP000008148">
    <property type="component" value="Chromosome"/>
</dbReference>
<evidence type="ECO:0000313" key="1">
    <source>
        <dbReference type="EMBL" id="ABV14963.1"/>
    </source>
</evidence>
<reference evidence="1 2" key="1">
    <citation type="submission" date="2007-08" db="EMBL/GenBank/DDBJ databases">
        <authorList>
            <consortium name="The Citrobacter koseri Genome Sequencing Project"/>
            <person name="McClelland M."/>
            <person name="Sanderson E.K."/>
            <person name="Porwollik S."/>
            <person name="Spieth J."/>
            <person name="Clifton W.S."/>
            <person name="Latreille P."/>
            <person name="Courtney L."/>
            <person name="Wang C."/>
            <person name="Pepin K."/>
            <person name="Bhonagiri V."/>
            <person name="Nash W."/>
            <person name="Johnson M."/>
            <person name="Thiruvilangam P."/>
            <person name="Wilson R."/>
        </authorList>
    </citation>
    <scope>NUCLEOTIDE SEQUENCE [LARGE SCALE GENOMIC DNA]</scope>
    <source>
        <strain evidence="2">ATCC BAA-895 / CDC 4225-83 / SGSC4696</strain>
    </source>
</reference>
<sequence length="41" mass="4543">MGAGYVSAWQAALMPSASKLSRCVFFIIRVSAASEYEECRR</sequence>
<organism evidence="1 2">
    <name type="scientific">Citrobacter koseri (strain ATCC BAA-895 / CDC 4225-83 / SGSC4696)</name>
    <dbReference type="NCBI Taxonomy" id="290338"/>
    <lineage>
        <taxon>Bacteria</taxon>
        <taxon>Pseudomonadati</taxon>
        <taxon>Pseudomonadota</taxon>
        <taxon>Gammaproteobacteria</taxon>
        <taxon>Enterobacterales</taxon>
        <taxon>Enterobacteriaceae</taxon>
        <taxon>Citrobacter</taxon>
    </lineage>
</organism>
<proteinExistence type="predicted"/>
<protein>
    <submittedName>
        <fullName evidence="1">Uncharacterized protein</fullName>
    </submittedName>
</protein>
<keyword evidence="2" id="KW-1185">Reference proteome</keyword>
<dbReference type="HOGENOM" id="CLU_3267715_0_0_6"/>
<name>A8ANA1_CITK8</name>
<dbReference type="KEGG" id="cko:CKO_03887"/>
<accession>A8ANA1</accession>
<dbReference type="EMBL" id="CP000822">
    <property type="protein sequence ID" value="ABV14963.1"/>
    <property type="molecule type" value="Genomic_DNA"/>
</dbReference>